<evidence type="ECO:0000313" key="3">
    <source>
        <dbReference type="Proteomes" id="UP000572817"/>
    </source>
</evidence>
<feature type="compositionally biased region" description="Basic and acidic residues" evidence="1">
    <location>
        <begin position="111"/>
        <end position="126"/>
    </location>
</feature>
<dbReference type="AlphaFoldDB" id="A0A8H4IX42"/>
<proteinExistence type="predicted"/>
<dbReference type="EMBL" id="WWBZ02000022">
    <property type="protein sequence ID" value="KAF4308003.1"/>
    <property type="molecule type" value="Genomic_DNA"/>
</dbReference>
<dbReference type="PANTHER" id="PTHR38166:SF1">
    <property type="entry name" value="C2H2-TYPE DOMAIN-CONTAINING PROTEIN"/>
    <property type="match status" value="1"/>
</dbReference>
<gene>
    <name evidence="2" type="ORF">GTA08_BOTSDO04213</name>
</gene>
<dbReference type="Gene3D" id="3.30.160.60">
    <property type="entry name" value="Classic Zinc Finger"/>
    <property type="match status" value="1"/>
</dbReference>
<name>A0A8H4IX42_9PEZI</name>
<feature type="region of interest" description="Disordered" evidence="1">
    <location>
        <begin position="81"/>
        <end position="138"/>
    </location>
</feature>
<feature type="region of interest" description="Disordered" evidence="1">
    <location>
        <begin position="163"/>
        <end position="190"/>
    </location>
</feature>
<reference evidence="2" key="1">
    <citation type="submission" date="2020-04" db="EMBL/GenBank/DDBJ databases">
        <title>Genome Assembly and Annotation of Botryosphaeria dothidea sdau 11-99, a Latent Pathogen of Apple Fruit Ring Rot in China.</title>
        <authorList>
            <person name="Yu C."/>
            <person name="Diao Y."/>
            <person name="Lu Q."/>
            <person name="Zhao J."/>
            <person name="Cui S."/>
            <person name="Peng C."/>
            <person name="He B."/>
            <person name="Liu H."/>
        </authorList>
    </citation>
    <scope>NUCLEOTIDE SEQUENCE [LARGE SCALE GENOMIC DNA]</scope>
    <source>
        <strain evidence="2">Sdau11-99</strain>
    </source>
</reference>
<feature type="compositionally biased region" description="Basic and acidic residues" evidence="1">
    <location>
        <begin position="292"/>
        <end position="307"/>
    </location>
</feature>
<feature type="compositionally biased region" description="Polar residues" evidence="1">
    <location>
        <begin position="308"/>
        <end position="324"/>
    </location>
</feature>
<feature type="compositionally biased region" description="Polar residues" evidence="1">
    <location>
        <begin position="176"/>
        <end position="189"/>
    </location>
</feature>
<protein>
    <recommendedName>
        <fullName evidence="4">C2H2-type domain-containing protein</fullName>
    </recommendedName>
</protein>
<evidence type="ECO:0008006" key="4">
    <source>
        <dbReference type="Google" id="ProtNLM"/>
    </source>
</evidence>
<feature type="compositionally biased region" description="Basic residues" evidence="1">
    <location>
        <begin position="441"/>
        <end position="451"/>
    </location>
</feature>
<dbReference type="PANTHER" id="PTHR38166">
    <property type="entry name" value="C2H2-TYPE DOMAIN-CONTAINING PROTEIN-RELATED"/>
    <property type="match status" value="1"/>
</dbReference>
<feature type="compositionally biased region" description="Acidic residues" evidence="1">
    <location>
        <begin position="741"/>
        <end position="760"/>
    </location>
</feature>
<evidence type="ECO:0000256" key="1">
    <source>
        <dbReference type="SAM" id="MobiDB-lite"/>
    </source>
</evidence>
<feature type="compositionally biased region" description="Polar residues" evidence="1">
    <location>
        <begin position="51"/>
        <end position="68"/>
    </location>
</feature>
<accession>A0A8H4IX42</accession>
<feature type="region of interest" description="Disordered" evidence="1">
    <location>
        <begin position="24"/>
        <end position="68"/>
    </location>
</feature>
<organism evidence="2 3">
    <name type="scientific">Botryosphaeria dothidea</name>
    <dbReference type="NCBI Taxonomy" id="55169"/>
    <lineage>
        <taxon>Eukaryota</taxon>
        <taxon>Fungi</taxon>
        <taxon>Dikarya</taxon>
        <taxon>Ascomycota</taxon>
        <taxon>Pezizomycotina</taxon>
        <taxon>Dothideomycetes</taxon>
        <taxon>Dothideomycetes incertae sedis</taxon>
        <taxon>Botryosphaeriales</taxon>
        <taxon>Botryosphaeriaceae</taxon>
        <taxon>Botryosphaeria</taxon>
    </lineage>
</organism>
<feature type="compositionally biased region" description="Low complexity" evidence="1">
    <location>
        <begin position="90"/>
        <end position="106"/>
    </location>
</feature>
<keyword evidence="3" id="KW-1185">Reference proteome</keyword>
<feature type="region of interest" description="Disordered" evidence="1">
    <location>
        <begin position="424"/>
        <end position="525"/>
    </location>
</feature>
<feature type="compositionally biased region" description="Polar residues" evidence="1">
    <location>
        <begin position="257"/>
        <end position="275"/>
    </location>
</feature>
<dbReference type="OrthoDB" id="4738706at2759"/>
<feature type="compositionally biased region" description="Acidic residues" evidence="1">
    <location>
        <begin position="479"/>
        <end position="490"/>
    </location>
</feature>
<feature type="region of interest" description="Disordered" evidence="1">
    <location>
        <begin position="738"/>
        <end position="764"/>
    </location>
</feature>
<comment type="caution">
    <text evidence="2">The sequence shown here is derived from an EMBL/GenBank/DDBJ whole genome shotgun (WGS) entry which is preliminary data.</text>
</comment>
<feature type="compositionally biased region" description="Polar residues" evidence="1">
    <location>
        <begin position="424"/>
        <end position="440"/>
    </location>
</feature>
<dbReference type="Proteomes" id="UP000572817">
    <property type="component" value="Unassembled WGS sequence"/>
</dbReference>
<feature type="region of interest" description="Disordered" evidence="1">
    <location>
        <begin position="257"/>
        <end position="339"/>
    </location>
</feature>
<evidence type="ECO:0000313" key="2">
    <source>
        <dbReference type="EMBL" id="KAF4308003.1"/>
    </source>
</evidence>
<feature type="compositionally biased region" description="Basic and acidic residues" evidence="1">
    <location>
        <begin position="39"/>
        <end position="50"/>
    </location>
</feature>
<sequence length="868" mass="95296">MASSPSEQWSKGLRKITAVNRFAQSDAAGIKPGEDASDLIDRTSYRRHDTASTPISNHHASRLYQNGLSERLKGLRNGLLPRQESKSSDSTCSEQSSGNSSSVRSVSHARRAADHRVFPYSKHDPTRPSNHRRLSSLSAVSETEPPFYSQFWADSPSIPPLSDFGGSMSAADSKAPSLTSRTTASTCDSLSEPVGVSRVLERQHPHSGGCWPPHDPCSNAHTSIGDLTASPPSTPGFCVHDPLNSFNPAMFDCATTTPQSVNSTVPPDMSRQPSVEGTIVDTPKPGHSASKNHNEHNKSRDRSESEASKPSNNDPSTPRNSSDDAPSDHEDSGSSSDSCVDTIQQEVLEQVLFPIKTEIVEKIVCHILRLPDFVGAKSLNDHEALKLASPVSPMGLERLQLSPRVNLVTLGESETEETIKHSFTQNAGVQDANNDCGQSHQRAKTTGRLHGKSNATTTGHTTPAAFTPSHKRKGAPGGDSEDDDDDDSDDEDRRPPAPKAPRPVSNRRIACPYFQRDPTKEPKADSCFRNGFKNIHKMKEHLQRVHSNIIQCPRCFAVFNREEQLTQHIRAMGSDLCQPSEQRPVIDAYNQTQARALQDRMRGKTDLQKWKLIWRILFPSDFDEDIPEPWWTSRNPLGRPEVSTFLDRYEAFTHAHIAAYVRPRVQDLVFPLFDELVGASMDAILRDSLEHVFEAFRAGEGRGLLAGAASPAHANPGPSRQRSPQLLRQLDTAAADVDMGAAEEEEEEEDDDDDDDDDEPVTAVQQAPRNGLPAAAAFTVNEVEQQQQVQMQMQMQQPQLLYPMPDANMPVGAGHAGNAQLLNANGFAGSPLQRSPVRTPESWDFALDALNESTYPDGQQGFEEGWRG</sequence>
<feature type="compositionally biased region" description="Low complexity" evidence="1">
    <location>
        <begin position="455"/>
        <end position="467"/>
    </location>
</feature>